<gene>
    <name evidence="2" type="ORF">A9K55_008829</name>
</gene>
<accession>A0A2H4SF07</accession>
<evidence type="ECO:0000313" key="2">
    <source>
        <dbReference type="EMBL" id="ATY61679.1"/>
    </source>
</evidence>
<evidence type="ECO:0000256" key="1">
    <source>
        <dbReference type="SAM" id="MobiDB-lite"/>
    </source>
</evidence>
<dbReference type="VEuPathDB" id="FungiDB:A9K55_008829"/>
<feature type="region of interest" description="Disordered" evidence="1">
    <location>
        <begin position="1"/>
        <end position="25"/>
    </location>
</feature>
<name>A0A2H4SF07_CORMI</name>
<dbReference type="OMA" id="ECFEADY"/>
<dbReference type="VEuPathDB" id="FungiDB:CCM_06536"/>
<organism evidence="2 3">
    <name type="scientific">Cordyceps militaris</name>
    <name type="common">Caterpillar fungus</name>
    <name type="synonym">Clavaria militaris</name>
    <dbReference type="NCBI Taxonomy" id="73501"/>
    <lineage>
        <taxon>Eukaryota</taxon>
        <taxon>Fungi</taxon>
        <taxon>Dikarya</taxon>
        <taxon>Ascomycota</taxon>
        <taxon>Pezizomycotina</taxon>
        <taxon>Sordariomycetes</taxon>
        <taxon>Hypocreomycetidae</taxon>
        <taxon>Hypocreales</taxon>
        <taxon>Cordycipitaceae</taxon>
        <taxon>Cordyceps</taxon>
    </lineage>
</organism>
<dbReference type="Proteomes" id="UP000323067">
    <property type="component" value="Chromosome vii"/>
</dbReference>
<dbReference type="OrthoDB" id="4167490at2759"/>
<protein>
    <recommendedName>
        <fullName evidence="4">F-box domain-containing protein</fullName>
    </recommendedName>
</protein>
<feature type="compositionally biased region" description="Polar residues" evidence="1">
    <location>
        <begin position="15"/>
        <end position="24"/>
    </location>
</feature>
<proteinExistence type="predicted"/>
<dbReference type="EMBL" id="CP023324">
    <property type="protein sequence ID" value="ATY61679.1"/>
    <property type="molecule type" value="Genomic_DNA"/>
</dbReference>
<sequence>MKLTPVRIRGKRKASNTATSTTPRPSKMLRSLQDVKHMRQRQPRTTLDRLPTEILEKILLYSGSVALPQCSPVVGAKLSSRATLLRFFIWGFHDTWDQWFGVPFREVLEGPKPKDDARGARSPQEAKYFPCDGDPELQSALLELPWVDMDLILRAQQTWADTYARHRWYEPHIPLSAGGYGLFDATRYFDAAYQTFTRHRHLPVRTVVRHVHPDVRLPVPLVTGPWNEERQRRLLWLVHGGINLEAPDSATRSLPWEYHVDFLRNAIVQAQTPNDIAYRLLRDQCDLMRVPADVLRQERDALIKRLQWGQHSELVFSLLQEVLEDVNYKLDYHTFSPQK</sequence>
<evidence type="ECO:0000313" key="3">
    <source>
        <dbReference type="Proteomes" id="UP000323067"/>
    </source>
</evidence>
<reference evidence="2 3" key="1">
    <citation type="journal article" date="2017" name="BMC Genomics">
        <title>Chromosome level assembly and secondary metabolite potential of the parasitic fungus Cordyceps militaris.</title>
        <authorList>
            <person name="Kramer G.J."/>
            <person name="Nodwell J.R."/>
        </authorList>
    </citation>
    <scope>NUCLEOTIDE SEQUENCE [LARGE SCALE GENOMIC DNA]</scope>
    <source>
        <strain evidence="2 3">ATCC 34164</strain>
    </source>
</reference>
<evidence type="ECO:0008006" key="4">
    <source>
        <dbReference type="Google" id="ProtNLM"/>
    </source>
</evidence>
<dbReference type="AlphaFoldDB" id="A0A2H4SF07"/>